<proteinExistence type="predicted"/>
<dbReference type="InterPro" id="IPR045853">
    <property type="entry name" value="Pep_chain_release_fac_I_sf"/>
</dbReference>
<evidence type="ECO:0000256" key="1">
    <source>
        <dbReference type="ARBA" id="ARBA00022481"/>
    </source>
</evidence>
<dbReference type="PANTHER" id="PTHR43804">
    <property type="entry name" value="LD18447P"/>
    <property type="match status" value="1"/>
</dbReference>
<dbReference type="Gene3D" id="3.30.70.1660">
    <property type="match status" value="1"/>
</dbReference>
<dbReference type="SUPFAM" id="SSF75620">
    <property type="entry name" value="Release factor"/>
    <property type="match status" value="1"/>
</dbReference>
<reference evidence="2" key="1">
    <citation type="journal article" date="2014" name="Front. Microbiol.">
        <title>High frequency of phylogenetically diverse reductive dehalogenase-homologous genes in deep subseafloor sedimentary metagenomes.</title>
        <authorList>
            <person name="Kawai M."/>
            <person name="Futagami T."/>
            <person name="Toyoda A."/>
            <person name="Takaki Y."/>
            <person name="Nishi S."/>
            <person name="Hori S."/>
            <person name="Arai W."/>
            <person name="Tsubouchi T."/>
            <person name="Morono Y."/>
            <person name="Uchiyama I."/>
            <person name="Ito T."/>
            <person name="Fujiyama A."/>
            <person name="Inagaki F."/>
            <person name="Takami H."/>
        </authorList>
    </citation>
    <scope>NUCLEOTIDE SEQUENCE</scope>
    <source>
        <strain evidence="2">Expedition CK06-06</strain>
    </source>
</reference>
<feature type="non-terminal residue" evidence="2">
    <location>
        <position position="1"/>
    </location>
</feature>
<name>X0V2Y8_9ZZZZ</name>
<keyword evidence="1" id="KW-0488">Methylation</keyword>
<dbReference type="InterPro" id="IPR050057">
    <property type="entry name" value="Prokaryotic/Mito_RF"/>
</dbReference>
<dbReference type="AlphaFoldDB" id="X0V2Y8"/>
<evidence type="ECO:0008006" key="3">
    <source>
        <dbReference type="Google" id="ProtNLM"/>
    </source>
</evidence>
<dbReference type="PANTHER" id="PTHR43804:SF7">
    <property type="entry name" value="LD18447P"/>
    <property type="match status" value="1"/>
</dbReference>
<protein>
    <recommendedName>
        <fullName evidence="3">Peptide chain release factor 1</fullName>
    </recommendedName>
</protein>
<sequence>AERREQIGTAMRAEKIRTYNFPQNRLTDHRLKKSWHKLDKIIDGDLKPIIKAFEKIKK</sequence>
<accession>X0V2Y8</accession>
<organism evidence="2">
    <name type="scientific">marine sediment metagenome</name>
    <dbReference type="NCBI Taxonomy" id="412755"/>
    <lineage>
        <taxon>unclassified sequences</taxon>
        <taxon>metagenomes</taxon>
        <taxon>ecological metagenomes</taxon>
    </lineage>
</organism>
<gene>
    <name evidence="2" type="ORF">S01H1_32770</name>
</gene>
<dbReference type="EMBL" id="BARS01020311">
    <property type="protein sequence ID" value="GAG05792.1"/>
    <property type="molecule type" value="Genomic_DNA"/>
</dbReference>
<comment type="caution">
    <text evidence="2">The sequence shown here is derived from an EMBL/GenBank/DDBJ whole genome shotgun (WGS) entry which is preliminary data.</text>
</comment>
<evidence type="ECO:0000313" key="2">
    <source>
        <dbReference type="EMBL" id="GAG05792.1"/>
    </source>
</evidence>